<dbReference type="EMBL" id="BKCJ011324851">
    <property type="protein sequence ID" value="GFD20794.1"/>
    <property type="molecule type" value="Genomic_DNA"/>
</dbReference>
<evidence type="ECO:0000313" key="1">
    <source>
        <dbReference type="EMBL" id="GFD20794.1"/>
    </source>
</evidence>
<comment type="caution">
    <text evidence="1">The sequence shown here is derived from an EMBL/GenBank/DDBJ whole genome shotgun (WGS) entry which is preliminary data.</text>
</comment>
<accession>A0A699UM65</accession>
<sequence>MAHLQREGAAFPAGAAQHCYFLRGAGHRLRQHYVRAAAAADFHAVGFDCGAGVDGDHGAARVGAGLHQYHDAVFPLLPQPGDGAFGVFAAAAGGAAGHVWGGGHGAVAGQAACAALVRRP</sequence>
<feature type="non-terminal residue" evidence="1">
    <location>
        <position position="120"/>
    </location>
</feature>
<name>A0A699UM65_TANCI</name>
<protein>
    <submittedName>
        <fullName evidence="1">Uncharacterized protein</fullName>
    </submittedName>
</protein>
<organism evidence="1">
    <name type="scientific">Tanacetum cinerariifolium</name>
    <name type="common">Dalmatian daisy</name>
    <name type="synonym">Chrysanthemum cinerariifolium</name>
    <dbReference type="NCBI Taxonomy" id="118510"/>
    <lineage>
        <taxon>Eukaryota</taxon>
        <taxon>Viridiplantae</taxon>
        <taxon>Streptophyta</taxon>
        <taxon>Embryophyta</taxon>
        <taxon>Tracheophyta</taxon>
        <taxon>Spermatophyta</taxon>
        <taxon>Magnoliopsida</taxon>
        <taxon>eudicotyledons</taxon>
        <taxon>Gunneridae</taxon>
        <taxon>Pentapetalae</taxon>
        <taxon>asterids</taxon>
        <taxon>campanulids</taxon>
        <taxon>Asterales</taxon>
        <taxon>Asteraceae</taxon>
        <taxon>Asteroideae</taxon>
        <taxon>Anthemideae</taxon>
        <taxon>Anthemidinae</taxon>
        <taxon>Tanacetum</taxon>
    </lineage>
</organism>
<proteinExistence type="predicted"/>
<reference evidence="1" key="1">
    <citation type="journal article" date="2019" name="Sci. Rep.">
        <title>Draft genome of Tanacetum cinerariifolium, the natural source of mosquito coil.</title>
        <authorList>
            <person name="Yamashiro T."/>
            <person name="Shiraishi A."/>
            <person name="Satake H."/>
            <person name="Nakayama K."/>
        </authorList>
    </citation>
    <scope>NUCLEOTIDE SEQUENCE</scope>
</reference>
<gene>
    <name evidence="1" type="ORF">Tci_892763</name>
</gene>
<dbReference type="AlphaFoldDB" id="A0A699UM65"/>